<organism evidence="2 3">
    <name type="scientific">Blyttiomyces helicus</name>
    <dbReference type="NCBI Taxonomy" id="388810"/>
    <lineage>
        <taxon>Eukaryota</taxon>
        <taxon>Fungi</taxon>
        <taxon>Fungi incertae sedis</taxon>
        <taxon>Chytridiomycota</taxon>
        <taxon>Chytridiomycota incertae sedis</taxon>
        <taxon>Chytridiomycetes</taxon>
        <taxon>Chytridiomycetes incertae sedis</taxon>
        <taxon>Blyttiomyces</taxon>
    </lineage>
</organism>
<dbReference type="Proteomes" id="UP000269721">
    <property type="component" value="Unassembled WGS sequence"/>
</dbReference>
<dbReference type="AlphaFoldDB" id="A0A4P9W8T4"/>
<gene>
    <name evidence="2" type="ORF">BDK51DRAFT_38711</name>
</gene>
<sequence>MPLCRPLMSRSPHPAHRSFPDQDEGPQPRLSSARPGRPSTWTLQEIGDLFCVGTSYLFGARGNGGLEGVGNDPIERKSFKLCPVTLTNPDRPGALAPPQNVDRAKAPERASALPTPPSPGPWQLPAPSQVQGFTSPPSPTALRGYFNPEVGAGRRSSPTGSRSSAAADAVSENSLALAVPVGGGWDGVSEVGGSERGEGVSEGR</sequence>
<feature type="region of interest" description="Disordered" evidence="1">
    <location>
        <begin position="1"/>
        <end position="40"/>
    </location>
</feature>
<feature type="compositionally biased region" description="Polar residues" evidence="1">
    <location>
        <begin position="126"/>
        <end position="135"/>
    </location>
</feature>
<feature type="compositionally biased region" description="Pro residues" evidence="1">
    <location>
        <begin position="114"/>
        <end position="124"/>
    </location>
</feature>
<keyword evidence="3" id="KW-1185">Reference proteome</keyword>
<protein>
    <submittedName>
        <fullName evidence="2">Uncharacterized protein</fullName>
    </submittedName>
</protein>
<dbReference type="EMBL" id="KZ997376">
    <property type="protein sequence ID" value="RKO87498.1"/>
    <property type="molecule type" value="Genomic_DNA"/>
</dbReference>
<evidence type="ECO:0000256" key="1">
    <source>
        <dbReference type="SAM" id="MobiDB-lite"/>
    </source>
</evidence>
<evidence type="ECO:0000313" key="3">
    <source>
        <dbReference type="Proteomes" id="UP000269721"/>
    </source>
</evidence>
<proteinExistence type="predicted"/>
<accession>A0A4P9W8T4</accession>
<feature type="region of interest" description="Disordered" evidence="1">
    <location>
        <begin position="85"/>
        <end position="204"/>
    </location>
</feature>
<evidence type="ECO:0000313" key="2">
    <source>
        <dbReference type="EMBL" id="RKO87498.1"/>
    </source>
</evidence>
<reference evidence="3" key="1">
    <citation type="journal article" date="2018" name="Nat. Microbiol.">
        <title>Leveraging single-cell genomics to expand the fungal tree of life.</title>
        <authorList>
            <person name="Ahrendt S.R."/>
            <person name="Quandt C.A."/>
            <person name="Ciobanu D."/>
            <person name="Clum A."/>
            <person name="Salamov A."/>
            <person name="Andreopoulos B."/>
            <person name="Cheng J.F."/>
            <person name="Woyke T."/>
            <person name="Pelin A."/>
            <person name="Henrissat B."/>
            <person name="Reynolds N.K."/>
            <person name="Benny G.L."/>
            <person name="Smith M.E."/>
            <person name="James T.Y."/>
            <person name="Grigoriev I.V."/>
        </authorList>
    </citation>
    <scope>NUCLEOTIDE SEQUENCE [LARGE SCALE GENOMIC DNA]</scope>
</reference>
<feature type="compositionally biased region" description="Basic and acidic residues" evidence="1">
    <location>
        <begin position="193"/>
        <end position="204"/>
    </location>
</feature>
<name>A0A4P9W8T4_9FUNG</name>
<feature type="compositionally biased region" description="Low complexity" evidence="1">
    <location>
        <begin position="151"/>
        <end position="167"/>
    </location>
</feature>